<name>A0A5A7PQ74_STRAF</name>
<gene>
    <name evidence="1" type="ORF">STAS_10997</name>
</gene>
<keyword evidence="2" id="KW-1185">Reference proteome</keyword>
<evidence type="ECO:0000313" key="2">
    <source>
        <dbReference type="Proteomes" id="UP000325081"/>
    </source>
</evidence>
<protein>
    <submittedName>
        <fullName evidence="1">ZIP metal ion transporter family</fullName>
    </submittedName>
</protein>
<accession>A0A5A7PQ74</accession>
<comment type="caution">
    <text evidence="1">The sequence shown here is derived from an EMBL/GenBank/DDBJ whole genome shotgun (WGS) entry which is preliminary data.</text>
</comment>
<dbReference type="EMBL" id="BKCP01004949">
    <property type="protein sequence ID" value="GER34751.1"/>
    <property type="molecule type" value="Genomic_DNA"/>
</dbReference>
<sequence length="133" mass="14868">MFDSSHISNGPHRLFATPKLGDGKLHQKNGDYGSKAMYRKNMLAASNFTGYPTGGQKIHVSLYLSLSLLQEETKLLYKWGELPVVAGQRCLLHMYKLEHILQIILVAHCYKGNHGHHITSGILQCRPVARSKG</sequence>
<proteinExistence type="predicted"/>
<organism evidence="1 2">
    <name type="scientific">Striga asiatica</name>
    <name type="common">Asiatic witchweed</name>
    <name type="synonym">Buchnera asiatica</name>
    <dbReference type="NCBI Taxonomy" id="4170"/>
    <lineage>
        <taxon>Eukaryota</taxon>
        <taxon>Viridiplantae</taxon>
        <taxon>Streptophyta</taxon>
        <taxon>Embryophyta</taxon>
        <taxon>Tracheophyta</taxon>
        <taxon>Spermatophyta</taxon>
        <taxon>Magnoliopsida</taxon>
        <taxon>eudicotyledons</taxon>
        <taxon>Gunneridae</taxon>
        <taxon>Pentapetalae</taxon>
        <taxon>asterids</taxon>
        <taxon>lamiids</taxon>
        <taxon>Lamiales</taxon>
        <taxon>Orobanchaceae</taxon>
        <taxon>Buchnereae</taxon>
        <taxon>Striga</taxon>
    </lineage>
</organism>
<dbReference type="Proteomes" id="UP000325081">
    <property type="component" value="Unassembled WGS sequence"/>
</dbReference>
<evidence type="ECO:0000313" key="1">
    <source>
        <dbReference type="EMBL" id="GER34751.1"/>
    </source>
</evidence>
<dbReference type="AlphaFoldDB" id="A0A5A7PQ74"/>
<reference evidence="2" key="1">
    <citation type="journal article" date="2019" name="Curr. Biol.">
        <title>Genome Sequence of Striga asiatica Provides Insight into the Evolution of Plant Parasitism.</title>
        <authorList>
            <person name="Yoshida S."/>
            <person name="Kim S."/>
            <person name="Wafula E.K."/>
            <person name="Tanskanen J."/>
            <person name="Kim Y.M."/>
            <person name="Honaas L."/>
            <person name="Yang Z."/>
            <person name="Spallek T."/>
            <person name="Conn C.E."/>
            <person name="Ichihashi Y."/>
            <person name="Cheong K."/>
            <person name="Cui S."/>
            <person name="Der J.P."/>
            <person name="Gundlach H."/>
            <person name="Jiao Y."/>
            <person name="Hori C."/>
            <person name="Ishida J.K."/>
            <person name="Kasahara H."/>
            <person name="Kiba T."/>
            <person name="Kim M.S."/>
            <person name="Koo N."/>
            <person name="Laohavisit A."/>
            <person name="Lee Y.H."/>
            <person name="Lumba S."/>
            <person name="McCourt P."/>
            <person name="Mortimer J.C."/>
            <person name="Mutuku J.M."/>
            <person name="Nomura T."/>
            <person name="Sasaki-Sekimoto Y."/>
            <person name="Seto Y."/>
            <person name="Wang Y."/>
            <person name="Wakatake T."/>
            <person name="Sakakibara H."/>
            <person name="Demura T."/>
            <person name="Yamaguchi S."/>
            <person name="Yoneyama K."/>
            <person name="Manabe R.I."/>
            <person name="Nelson D.C."/>
            <person name="Schulman A.H."/>
            <person name="Timko M.P."/>
            <person name="dePamphilis C.W."/>
            <person name="Choi D."/>
            <person name="Shirasu K."/>
        </authorList>
    </citation>
    <scope>NUCLEOTIDE SEQUENCE [LARGE SCALE GENOMIC DNA]</scope>
    <source>
        <strain evidence="2">cv. UVA1</strain>
    </source>
</reference>